<accession>A0A1F7WQA8</accession>
<sequence length="103" mass="11503">MGLASKESEVLVSLPIGKDVLTFDEDWIGAFIFREEVDMLLQSLIRKGIIPFGSEGTVKFKIRNRNISEEKALVMSNSLSIANELILFVDGHLYTAVLRDSES</sequence>
<gene>
    <name evidence="1" type="ORF">A2112_00755</name>
</gene>
<evidence type="ECO:0000313" key="2">
    <source>
        <dbReference type="Proteomes" id="UP000177091"/>
    </source>
</evidence>
<reference evidence="1 2" key="1">
    <citation type="journal article" date="2016" name="Nat. Commun.">
        <title>Thousands of microbial genomes shed light on interconnected biogeochemical processes in an aquifer system.</title>
        <authorList>
            <person name="Anantharaman K."/>
            <person name="Brown C.T."/>
            <person name="Hug L.A."/>
            <person name="Sharon I."/>
            <person name="Castelle C.J."/>
            <person name="Probst A.J."/>
            <person name="Thomas B.C."/>
            <person name="Singh A."/>
            <person name="Wilkins M.J."/>
            <person name="Karaoz U."/>
            <person name="Brodie E.L."/>
            <person name="Williams K.H."/>
            <person name="Hubbard S.S."/>
            <person name="Banfield J.F."/>
        </authorList>
    </citation>
    <scope>NUCLEOTIDE SEQUENCE [LARGE SCALE GENOMIC DNA]</scope>
</reference>
<protein>
    <submittedName>
        <fullName evidence="1">Uncharacterized protein</fullName>
    </submittedName>
</protein>
<dbReference type="AlphaFoldDB" id="A0A1F7WQA8"/>
<organism evidence="1 2">
    <name type="scientific">Candidatus Woesebacteria bacterium GWA1_42_12</name>
    <dbReference type="NCBI Taxonomy" id="1802472"/>
    <lineage>
        <taxon>Bacteria</taxon>
        <taxon>Candidatus Woeseibacteriota</taxon>
    </lineage>
</organism>
<comment type="caution">
    <text evidence="1">The sequence shown here is derived from an EMBL/GenBank/DDBJ whole genome shotgun (WGS) entry which is preliminary data.</text>
</comment>
<proteinExistence type="predicted"/>
<dbReference type="EMBL" id="MGFK01000007">
    <property type="protein sequence ID" value="OGM04737.1"/>
    <property type="molecule type" value="Genomic_DNA"/>
</dbReference>
<dbReference type="Proteomes" id="UP000177091">
    <property type="component" value="Unassembled WGS sequence"/>
</dbReference>
<name>A0A1F7WQA8_9BACT</name>
<evidence type="ECO:0000313" key="1">
    <source>
        <dbReference type="EMBL" id="OGM04737.1"/>
    </source>
</evidence>